<keyword evidence="2" id="KW-0813">Transport</keyword>
<dbReference type="SUPFAM" id="SSF52540">
    <property type="entry name" value="P-loop containing nucleoside triphosphate hydrolases"/>
    <property type="match status" value="1"/>
</dbReference>
<dbReference type="Pfam" id="PF13304">
    <property type="entry name" value="AAA_21"/>
    <property type="match status" value="1"/>
</dbReference>
<dbReference type="KEGG" id="cqn:G7Y29_10305"/>
<evidence type="ECO:0000313" key="10">
    <source>
        <dbReference type="Proteomes" id="UP000594586"/>
    </source>
</evidence>
<dbReference type="InterPro" id="IPR003959">
    <property type="entry name" value="ATPase_AAA_core"/>
</dbReference>
<dbReference type="PANTHER" id="PTHR42771:SF2">
    <property type="entry name" value="IRON(3+)-HYDROXAMATE IMPORT ATP-BINDING PROTEIN FHUC"/>
    <property type="match status" value="1"/>
</dbReference>
<dbReference type="GO" id="GO:0016887">
    <property type="term" value="F:ATP hydrolysis activity"/>
    <property type="evidence" value="ECO:0007669"/>
    <property type="project" value="InterPro"/>
</dbReference>
<dbReference type="InterPro" id="IPR051535">
    <property type="entry name" value="Siderophore_ABC-ATPase"/>
</dbReference>
<dbReference type="GO" id="GO:0005886">
    <property type="term" value="C:plasma membrane"/>
    <property type="evidence" value="ECO:0007669"/>
    <property type="project" value="UniProtKB-SubCell"/>
</dbReference>
<dbReference type="AlphaFoldDB" id="A0A7T0KLZ9"/>
<accession>A0A7T0KLZ9</accession>
<evidence type="ECO:0000256" key="5">
    <source>
        <dbReference type="ARBA" id="ARBA00023004"/>
    </source>
</evidence>
<dbReference type="InterPro" id="IPR027417">
    <property type="entry name" value="P-loop_NTPase"/>
</dbReference>
<comment type="subcellular location">
    <subcellularLocation>
        <location evidence="1">Cell membrane</location>
        <topology evidence="1">Peripheral membrane protein</topology>
    </subcellularLocation>
</comment>
<protein>
    <submittedName>
        <fullName evidence="9">AAA family ATPase</fullName>
    </submittedName>
</protein>
<dbReference type="EMBL" id="CP064955">
    <property type="protein sequence ID" value="QPK83198.1"/>
    <property type="molecule type" value="Genomic_DNA"/>
</dbReference>
<gene>
    <name evidence="9" type="ORF">G7Y29_10305</name>
</gene>
<organism evidence="9 10">
    <name type="scientific">Corynebacterium qintianiae</name>
    <dbReference type="NCBI Taxonomy" id="2709392"/>
    <lineage>
        <taxon>Bacteria</taxon>
        <taxon>Bacillati</taxon>
        <taxon>Actinomycetota</taxon>
        <taxon>Actinomycetes</taxon>
        <taxon>Mycobacteriales</taxon>
        <taxon>Corynebacteriaceae</taxon>
        <taxon>Corynebacterium</taxon>
    </lineage>
</organism>
<dbReference type="GO" id="GO:0006302">
    <property type="term" value="P:double-strand break repair"/>
    <property type="evidence" value="ECO:0007669"/>
    <property type="project" value="InterPro"/>
</dbReference>
<dbReference type="Proteomes" id="UP000594586">
    <property type="component" value="Chromosome"/>
</dbReference>
<sequence length="236" mass="25714">MRPFIKAVSLRDELRATGWVLEIPAVAHLLRRGRLDLSHPVTVITGDNGVGKSTLLEGIARGYGFSTQGGAYRIETAGYPDPLFDVLWVQATTRPKQGYFLRADTHFDHATELGPDGPSARNLHHMSHGESVLAVVEAFVRDGVYLLDEPESGLSAVRQMALLAMLHRLADKGAQFIIVTHSPILLAIPGAHIIEITREGINEGVEVEATTAFRAMRDWLANPAGVADFMVEVTDS</sequence>
<evidence type="ECO:0000259" key="8">
    <source>
        <dbReference type="SMART" id="SM00382"/>
    </source>
</evidence>
<keyword evidence="6" id="KW-0406">Ion transport</keyword>
<feature type="domain" description="AAA+ ATPase" evidence="8">
    <location>
        <begin position="38"/>
        <end position="200"/>
    </location>
</feature>
<dbReference type="PANTHER" id="PTHR42771">
    <property type="entry name" value="IRON(3+)-HYDROXAMATE IMPORT ATP-BINDING PROTEIN FHUC"/>
    <property type="match status" value="1"/>
</dbReference>
<name>A0A7T0KLZ9_9CORY</name>
<dbReference type="GO" id="GO:0006826">
    <property type="term" value="P:iron ion transport"/>
    <property type="evidence" value="ECO:0007669"/>
    <property type="project" value="UniProtKB-KW"/>
</dbReference>
<evidence type="ECO:0000256" key="1">
    <source>
        <dbReference type="ARBA" id="ARBA00004202"/>
    </source>
</evidence>
<dbReference type="InterPro" id="IPR038729">
    <property type="entry name" value="Rad50/SbcC_AAA"/>
</dbReference>
<keyword evidence="3" id="KW-1003">Cell membrane</keyword>
<dbReference type="CDD" id="cd00267">
    <property type="entry name" value="ABC_ATPase"/>
    <property type="match status" value="1"/>
</dbReference>
<keyword evidence="7" id="KW-0472">Membrane</keyword>
<evidence type="ECO:0000313" key="9">
    <source>
        <dbReference type="EMBL" id="QPK83198.1"/>
    </source>
</evidence>
<dbReference type="InterPro" id="IPR003593">
    <property type="entry name" value="AAA+_ATPase"/>
</dbReference>
<reference evidence="9 10" key="1">
    <citation type="submission" date="2020-11" db="EMBL/GenBank/DDBJ databases">
        <title>Corynebacterium sp. MC1420.</title>
        <authorList>
            <person name="Zhou J."/>
        </authorList>
    </citation>
    <scope>NUCLEOTIDE SEQUENCE [LARGE SCALE GENOMIC DNA]</scope>
    <source>
        <strain evidence="9 10">MC1420</strain>
    </source>
</reference>
<dbReference type="Gene3D" id="3.40.50.300">
    <property type="entry name" value="P-loop containing nucleotide triphosphate hydrolases"/>
    <property type="match status" value="2"/>
</dbReference>
<dbReference type="RefSeq" id="WP_165003253.1">
    <property type="nucleotide sequence ID" value="NZ_CP064955.1"/>
</dbReference>
<evidence type="ECO:0000256" key="6">
    <source>
        <dbReference type="ARBA" id="ARBA00023065"/>
    </source>
</evidence>
<dbReference type="Pfam" id="PF13476">
    <property type="entry name" value="AAA_23"/>
    <property type="match status" value="1"/>
</dbReference>
<evidence type="ECO:0000256" key="7">
    <source>
        <dbReference type="ARBA" id="ARBA00023136"/>
    </source>
</evidence>
<evidence type="ECO:0000256" key="3">
    <source>
        <dbReference type="ARBA" id="ARBA00022475"/>
    </source>
</evidence>
<keyword evidence="5" id="KW-0408">Iron</keyword>
<dbReference type="SMART" id="SM00382">
    <property type="entry name" value="AAA"/>
    <property type="match status" value="1"/>
</dbReference>
<keyword evidence="10" id="KW-1185">Reference proteome</keyword>
<dbReference type="GO" id="GO:0005524">
    <property type="term" value="F:ATP binding"/>
    <property type="evidence" value="ECO:0007669"/>
    <property type="project" value="InterPro"/>
</dbReference>
<evidence type="ECO:0000256" key="4">
    <source>
        <dbReference type="ARBA" id="ARBA00022496"/>
    </source>
</evidence>
<evidence type="ECO:0000256" key="2">
    <source>
        <dbReference type="ARBA" id="ARBA00022448"/>
    </source>
</evidence>
<proteinExistence type="predicted"/>
<keyword evidence="4" id="KW-0410">Iron transport</keyword>